<name>A0A1H1R6T9_9FLAO</name>
<feature type="transmembrane region" description="Helical" evidence="1">
    <location>
        <begin position="12"/>
        <end position="34"/>
    </location>
</feature>
<dbReference type="Proteomes" id="UP000198858">
    <property type="component" value="Chromosome I"/>
</dbReference>
<dbReference type="AlphaFoldDB" id="A0A1H1R6T9"/>
<keyword evidence="1" id="KW-1133">Transmembrane helix</keyword>
<evidence type="ECO:0000313" key="2">
    <source>
        <dbReference type="EMBL" id="SDS31452.1"/>
    </source>
</evidence>
<sequence>MEKPESYHWKKSYTLVLIANAIYILAFYLIMNYFA</sequence>
<organism evidence="2 3">
    <name type="scientific">Christiangramia echinicola</name>
    <dbReference type="NCBI Taxonomy" id="279359"/>
    <lineage>
        <taxon>Bacteria</taxon>
        <taxon>Pseudomonadati</taxon>
        <taxon>Bacteroidota</taxon>
        <taxon>Flavobacteriia</taxon>
        <taxon>Flavobacteriales</taxon>
        <taxon>Flavobacteriaceae</taxon>
        <taxon>Christiangramia</taxon>
    </lineage>
</organism>
<evidence type="ECO:0000313" key="3">
    <source>
        <dbReference type="Proteomes" id="UP000198858"/>
    </source>
</evidence>
<evidence type="ECO:0000256" key="1">
    <source>
        <dbReference type="SAM" id="Phobius"/>
    </source>
</evidence>
<keyword evidence="1" id="KW-0812">Transmembrane</keyword>
<reference evidence="2 3" key="1">
    <citation type="submission" date="2016-10" db="EMBL/GenBank/DDBJ databases">
        <authorList>
            <person name="Varghese N."/>
            <person name="Submissions S."/>
        </authorList>
    </citation>
    <scope>NUCLEOTIDE SEQUENCE [LARGE SCALE GENOMIC DNA]</scope>
    <source>
        <strain evidence="2 3">Mar_2010_102</strain>
    </source>
</reference>
<protein>
    <submittedName>
        <fullName evidence="2">Uncharacterized protein</fullName>
    </submittedName>
</protein>
<dbReference type="EMBL" id="LT629745">
    <property type="protein sequence ID" value="SDS31452.1"/>
    <property type="molecule type" value="Genomic_DNA"/>
</dbReference>
<keyword evidence="1" id="KW-0472">Membrane</keyword>
<keyword evidence="3" id="KW-1185">Reference proteome</keyword>
<accession>A0A1H1R6T9</accession>
<gene>
    <name evidence="2" type="ORF">SAMN04488552_2780</name>
</gene>
<proteinExistence type="predicted"/>